<dbReference type="GO" id="GO:0016757">
    <property type="term" value="F:glycosyltransferase activity"/>
    <property type="evidence" value="ECO:0007669"/>
    <property type="project" value="InterPro"/>
</dbReference>
<comment type="caution">
    <text evidence="3">The sequence shown here is derived from an EMBL/GenBank/DDBJ whole genome shotgun (WGS) entry which is preliminary data.</text>
</comment>
<dbReference type="InterPro" id="IPR050194">
    <property type="entry name" value="Glycosyltransferase_grp1"/>
</dbReference>
<evidence type="ECO:0000313" key="3">
    <source>
        <dbReference type="EMBL" id="KKU76094.1"/>
    </source>
</evidence>
<dbReference type="AlphaFoldDB" id="A0A0G1T2W8"/>
<dbReference type="PATRIC" id="fig|1618655.3.peg.594"/>
<sequence>MMHEIRVALVHDYLNQYGGGERVLEALMEIFPEAPIYTLLHDSERTGGRFSGRVAKTSFLDFPFVRKNHRLFIPLMPFAAQSLNLKNDYDLVFSDTAGFAKGVKYGLATRHISYIHTPLRYAWESDYLNFQFSIFNFQFWKHVFKPVLNYLKKWDYQAAQKPDALVANSRFIAGKIKRYYHRDAQIIYPPVDTARFFYDKKSQISNYYLAVGRLMHYKRFDLIIDAFARLGLPLKIVGSGPESQNLKFKIENLKLRNVELSPFVNDENELRKLYNGAQALIFPQVEDFGLVAAEAQACGTPVIAYGVGGAAEIVSEPETGVLFHEQTPEGLIKAVEICQKKRFNRAAISRSAQRFSKDKFKKGILTLLNDLGYTFR</sequence>
<evidence type="ECO:0000313" key="4">
    <source>
        <dbReference type="Proteomes" id="UP000034682"/>
    </source>
</evidence>
<dbReference type="Proteomes" id="UP000034682">
    <property type="component" value="Unassembled WGS sequence"/>
</dbReference>
<name>A0A0G1T2W8_9BACT</name>
<protein>
    <submittedName>
        <fullName evidence="3">Glycosyl transferase group 1</fullName>
    </submittedName>
</protein>
<organism evidence="3 4">
    <name type="scientific">Candidatus Giovannonibacteria bacterium GW2011_GWB1_47_6b</name>
    <dbReference type="NCBI Taxonomy" id="1618655"/>
    <lineage>
        <taxon>Bacteria</taxon>
        <taxon>Candidatus Giovannoniibacteriota</taxon>
    </lineage>
</organism>
<dbReference type="SUPFAM" id="SSF53756">
    <property type="entry name" value="UDP-Glycosyltransferase/glycogen phosphorylase"/>
    <property type="match status" value="1"/>
</dbReference>
<gene>
    <name evidence="3" type="ORF">UY02_C0033G0021</name>
</gene>
<dbReference type="InterPro" id="IPR028098">
    <property type="entry name" value="Glyco_trans_4-like_N"/>
</dbReference>
<dbReference type="InterPro" id="IPR001296">
    <property type="entry name" value="Glyco_trans_1"/>
</dbReference>
<dbReference type="Pfam" id="PF00534">
    <property type="entry name" value="Glycos_transf_1"/>
    <property type="match status" value="1"/>
</dbReference>
<dbReference type="PANTHER" id="PTHR45947:SF3">
    <property type="entry name" value="SULFOQUINOVOSYL TRANSFERASE SQD2"/>
    <property type="match status" value="1"/>
</dbReference>
<accession>A0A0G1T2W8</accession>
<feature type="domain" description="Glycosyltransferase subfamily 4-like N-terminal" evidence="2">
    <location>
        <begin position="17"/>
        <end position="195"/>
    </location>
</feature>
<reference evidence="3 4" key="1">
    <citation type="journal article" date="2015" name="Nature">
        <title>rRNA introns, odd ribosomes, and small enigmatic genomes across a large radiation of phyla.</title>
        <authorList>
            <person name="Brown C.T."/>
            <person name="Hug L.A."/>
            <person name="Thomas B.C."/>
            <person name="Sharon I."/>
            <person name="Castelle C.J."/>
            <person name="Singh A."/>
            <person name="Wilkins M.J."/>
            <person name="Williams K.H."/>
            <person name="Banfield J.F."/>
        </authorList>
    </citation>
    <scope>NUCLEOTIDE SEQUENCE [LARGE SCALE GENOMIC DNA]</scope>
</reference>
<evidence type="ECO:0000259" key="2">
    <source>
        <dbReference type="Pfam" id="PF13439"/>
    </source>
</evidence>
<feature type="domain" description="Glycosyl transferase family 1" evidence="1">
    <location>
        <begin position="205"/>
        <end position="352"/>
    </location>
</feature>
<dbReference type="PANTHER" id="PTHR45947">
    <property type="entry name" value="SULFOQUINOVOSYL TRANSFERASE SQD2"/>
    <property type="match status" value="1"/>
</dbReference>
<dbReference type="Pfam" id="PF13439">
    <property type="entry name" value="Glyco_transf_4"/>
    <property type="match status" value="1"/>
</dbReference>
<keyword evidence="3" id="KW-0808">Transferase</keyword>
<proteinExistence type="predicted"/>
<dbReference type="Gene3D" id="3.40.50.2000">
    <property type="entry name" value="Glycogen Phosphorylase B"/>
    <property type="match status" value="2"/>
</dbReference>
<evidence type="ECO:0000259" key="1">
    <source>
        <dbReference type="Pfam" id="PF00534"/>
    </source>
</evidence>
<dbReference type="EMBL" id="LCOK01000033">
    <property type="protein sequence ID" value="KKU76094.1"/>
    <property type="molecule type" value="Genomic_DNA"/>
</dbReference>